<gene>
    <name evidence="8" type="primary">cobA</name>
    <name evidence="8" type="ORF">FOE78_00710</name>
</gene>
<dbReference type="InterPro" id="IPR014777">
    <property type="entry name" value="4pyrrole_Mease_sub1"/>
</dbReference>
<dbReference type="EMBL" id="CP041692">
    <property type="protein sequence ID" value="QDP94634.1"/>
    <property type="molecule type" value="Genomic_DNA"/>
</dbReference>
<dbReference type="EC" id="2.1.1.107" evidence="1"/>
<evidence type="ECO:0000256" key="5">
    <source>
        <dbReference type="ARBA" id="ARBA00023244"/>
    </source>
</evidence>
<dbReference type="GO" id="GO:0004851">
    <property type="term" value="F:uroporphyrin-III C-methyltransferase activity"/>
    <property type="evidence" value="ECO:0007669"/>
    <property type="project" value="UniProtKB-EC"/>
</dbReference>
<evidence type="ECO:0000256" key="4">
    <source>
        <dbReference type="ARBA" id="ARBA00022691"/>
    </source>
</evidence>
<evidence type="ECO:0000313" key="9">
    <source>
        <dbReference type="Proteomes" id="UP000319263"/>
    </source>
</evidence>
<keyword evidence="4" id="KW-0949">S-adenosyl-L-methionine</keyword>
<dbReference type="Gene3D" id="3.40.50.720">
    <property type="entry name" value="NAD(P)-binding Rossmann-like Domain"/>
    <property type="match status" value="1"/>
</dbReference>
<dbReference type="InterPro" id="IPR036291">
    <property type="entry name" value="NAD(P)-bd_dom_sf"/>
</dbReference>
<sequence>MGLWRGLEVGGRRILAIGRDGSAVAAVSALLDAGARVRVLAAAPTPALRDLAQRGRIELADSFAAEFLAGVALLIIAEDVDRDHRALRAAAEHGIVVYTLPGSGSAAGQQRSDDSPSSNSLLDRDSGEDAVRAGEVVLVGGGPGDPGLLTVAGLAAIKDADVIAADRLAPLAALAQARPDAEIIDVGKIPRGPAAEQRSIEALLIERAQQGLKVVRFKGGDNFVFGRGGEEWQACAAAGVPVRIIPGVTSAIAAPAAAGIPVTHRSLTQGFTVVTGHVRPDDPRSTVDWAALARTGTSLVIMMGMAHLPVITETLINNGLAADTPAAVIEDGTLSTMRIVRAPLADIAASTRAEGLGAPATIVIGAVAAFDPYADL</sequence>
<dbReference type="Gene3D" id="3.30.950.10">
    <property type="entry name" value="Methyltransferase, Cobalt-precorrin-4 Transmethylase, Domain 2"/>
    <property type="match status" value="1"/>
</dbReference>
<accession>A0A516PTW5</accession>
<dbReference type="InterPro" id="IPR006366">
    <property type="entry name" value="CobA/CysG_C"/>
</dbReference>
<dbReference type="Pfam" id="PF00590">
    <property type="entry name" value="TP_methylase"/>
    <property type="match status" value="1"/>
</dbReference>
<dbReference type="SUPFAM" id="SSF51735">
    <property type="entry name" value="NAD(P)-binding Rossmann-fold domains"/>
    <property type="match status" value="1"/>
</dbReference>
<dbReference type="AlphaFoldDB" id="A0A516PTW5"/>
<evidence type="ECO:0000256" key="2">
    <source>
        <dbReference type="ARBA" id="ARBA00022603"/>
    </source>
</evidence>
<dbReference type="InterPro" id="IPR035996">
    <property type="entry name" value="4pyrrol_Methylase_sf"/>
</dbReference>
<dbReference type="FunFam" id="3.40.1010.10:FF:000001">
    <property type="entry name" value="Siroheme synthase"/>
    <property type="match status" value="1"/>
</dbReference>
<dbReference type="OrthoDB" id="9815856at2"/>
<dbReference type="NCBIfam" id="TIGR01469">
    <property type="entry name" value="cobA_cysG_Cterm"/>
    <property type="match status" value="1"/>
</dbReference>
<evidence type="ECO:0000256" key="1">
    <source>
        <dbReference type="ARBA" id="ARBA00012162"/>
    </source>
</evidence>
<dbReference type="SUPFAM" id="SSF53790">
    <property type="entry name" value="Tetrapyrrole methylase"/>
    <property type="match status" value="1"/>
</dbReference>
<dbReference type="GO" id="GO:0032259">
    <property type="term" value="P:methylation"/>
    <property type="evidence" value="ECO:0007669"/>
    <property type="project" value="UniProtKB-KW"/>
</dbReference>
<dbReference type="PANTHER" id="PTHR45790:SF3">
    <property type="entry name" value="S-ADENOSYL-L-METHIONINE-DEPENDENT UROPORPHYRINOGEN III METHYLTRANSFERASE, CHLOROPLASTIC"/>
    <property type="match status" value="1"/>
</dbReference>
<dbReference type="GO" id="GO:0019354">
    <property type="term" value="P:siroheme biosynthetic process"/>
    <property type="evidence" value="ECO:0007669"/>
    <property type="project" value="InterPro"/>
</dbReference>
<dbReference type="PANTHER" id="PTHR45790">
    <property type="entry name" value="SIROHEME SYNTHASE-RELATED"/>
    <property type="match status" value="1"/>
</dbReference>
<dbReference type="KEGG" id="mik:FOE78_00710"/>
<dbReference type="NCBIfam" id="NF004790">
    <property type="entry name" value="PRK06136.1"/>
    <property type="match status" value="1"/>
</dbReference>
<dbReference type="Gene3D" id="3.40.1010.10">
    <property type="entry name" value="Cobalt-precorrin-4 Transmethylase, Domain 1"/>
    <property type="match status" value="1"/>
</dbReference>
<dbReference type="InterPro" id="IPR050161">
    <property type="entry name" value="Siro_Cobalamin_biosynth"/>
</dbReference>
<evidence type="ECO:0000313" key="8">
    <source>
        <dbReference type="EMBL" id="QDP94634.1"/>
    </source>
</evidence>
<proteinExistence type="predicted"/>
<feature type="region of interest" description="Disordered" evidence="6">
    <location>
        <begin position="103"/>
        <end position="125"/>
    </location>
</feature>
<evidence type="ECO:0000256" key="6">
    <source>
        <dbReference type="SAM" id="MobiDB-lite"/>
    </source>
</evidence>
<reference evidence="8 9" key="1">
    <citation type="submission" date="2019-07" db="EMBL/GenBank/DDBJ databases">
        <title>Microlunatus dokdonensis sp. nov. isolated from the rhizospheric soil of the wild plant Elymus tsukushiensis.</title>
        <authorList>
            <person name="Ghim S.-Y."/>
            <person name="Hwang Y.-J."/>
            <person name="Son J.-S."/>
            <person name="Shin J.-H."/>
        </authorList>
    </citation>
    <scope>NUCLEOTIDE SEQUENCE [LARGE SCALE GENOMIC DNA]</scope>
    <source>
        <strain evidence="8 9">KUDC0627</strain>
    </source>
</reference>
<organism evidence="8 9">
    <name type="scientific">Microlunatus elymi</name>
    <dbReference type="NCBI Taxonomy" id="2596828"/>
    <lineage>
        <taxon>Bacteria</taxon>
        <taxon>Bacillati</taxon>
        <taxon>Actinomycetota</taxon>
        <taxon>Actinomycetes</taxon>
        <taxon>Propionibacteriales</taxon>
        <taxon>Propionibacteriaceae</taxon>
        <taxon>Microlunatus</taxon>
    </lineage>
</organism>
<keyword evidence="5" id="KW-0627">Porphyrin biosynthesis</keyword>
<dbReference type="Proteomes" id="UP000319263">
    <property type="component" value="Chromosome"/>
</dbReference>
<keyword evidence="9" id="KW-1185">Reference proteome</keyword>
<name>A0A516PTW5_9ACTN</name>
<dbReference type="InterPro" id="IPR014776">
    <property type="entry name" value="4pyrrole_Mease_sub2"/>
</dbReference>
<dbReference type="InterPro" id="IPR000878">
    <property type="entry name" value="4pyrrol_Mease"/>
</dbReference>
<evidence type="ECO:0000256" key="3">
    <source>
        <dbReference type="ARBA" id="ARBA00022679"/>
    </source>
</evidence>
<dbReference type="Pfam" id="PF13241">
    <property type="entry name" value="NAD_binding_7"/>
    <property type="match status" value="1"/>
</dbReference>
<feature type="domain" description="Tetrapyrrole methylase" evidence="7">
    <location>
        <begin position="136"/>
        <end position="347"/>
    </location>
</feature>
<evidence type="ECO:0000259" key="7">
    <source>
        <dbReference type="Pfam" id="PF00590"/>
    </source>
</evidence>
<keyword evidence="2 8" id="KW-0489">Methyltransferase</keyword>
<protein>
    <recommendedName>
        <fullName evidence="1">uroporphyrinogen-III C-methyltransferase</fullName>
        <ecNumber evidence="1">2.1.1.107</ecNumber>
    </recommendedName>
</protein>
<keyword evidence="3 8" id="KW-0808">Transferase</keyword>